<accession>A0AAX4JE83</accession>
<dbReference type="AlphaFoldDB" id="A0AAX4JE83"/>
<keyword evidence="3" id="KW-1185">Reference proteome</keyword>
<evidence type="ECO:0000313" key="3">
    <source>
        <dbReference type="Proteomes" id="UP001334084"/>
    </source>
</evidence>
<dbReference type="KEGG" id="vnx:VNE69_08057"/>
<evidence type="ECO:0000256" key="1">
    <source>
        <dbReference type="SAM" id="MobiDB-lite"/>
    </source>
</evidence>
<organism evidence="2 3">
    <name type="scientific">Vairimorpha necatrix</name>
    <dbReference type="NCBI Taxonomy" id="6039"/>
    <lineage>
        <taxon>Eukaryota</taxon>
        <taxon>Fungi</taxon>
        <taxon>Fungi incertae sedis</taxon>
        <taxon>Microsporidia</taxon>
        <taxon>Nosematidae</taxon>
        <taxon>Vairimorpha</taxon>
    </lineage>
</organism>
<dbReference type="GeneID" id="90542133"/>
<reference evidence="2" key="1">
    <citation type="journal article" date="2024" name="BMC Genomics">
        <title>Functional annotation of a divergent genome using sequence and structure-based similarity.</title>
        <authorList>
            <person name="Svedberg D."/>
            <person name="Winiger R.R."/>
            <person name="Berg A."/>
            <person name="Sharma H."/>
            <person name="Tellgren-Roth C."/>
            <person name="Debrunner-Vossbrinck B.A."/>
            <person name="Vossbrinck C.R."/>
            <person name="Barandun J."/>
        </authorList>
    </citation>
    <scope>NUCLEOTIDE SEQUENCE</scope>
    <source>
        <strain evidence="2">Illinois isolate</strain>
    </source>
</reference>
<evidence type="ECO:0000313" key="2">
    <source>
        <dbReference type="EMBL" id="WUR04300.1"/>
    </source>
</evidence>
<dbReference type="Proteomes" id="UP001334084">
    <property type="component" value="Chromosome 8"/>
</dbReference>
<name>A0AAX4JE83_9MICR</name>
<feature type="compositionally biased region" description="Basic residues" evidence="1">
    <location>
        <begin position="68"/>
        <end position="81"/>
    </location>
</feature>
<protein>
    <submittedName>
        <fullName evidence="2">Uncharacterized protein</fullName>
    </submittedName>
</protein>
<feature type="region of interest" description="Disordered" evidence="1">
    <location>
        <begin position="66"/>
        <end position="88"/>
    </location>
</feature>
<gene>
    <name evidence="2" type="ORF">VNE69_08057</name>
</gene>
<dbReference type="EMBL" id="CP142733">
    <property type="protein sequence ID" value="WUR04300.1"/>
    <property type="molecule type" value="Genomic_DNA"/>
</dbReference>
<proteinExistence type="predicted"/>
<sequence length="88" mass="10397">MTRKITGSAKPHKLKNEEKIKIIFAGLKEDVPGVKRLIIRSKVLDENLINDIYLLKDINQEEKIKKEEKKKKKKEKRNLNLKKKESMN</sequence>
<dbReference type="RefSeq" id="XP_065330445.1">
    <property type="nucleotide sequence ID" value="XM_065474373.1"/>
</dbReference>